<evidence type="ECO:0000313" key="2">
    <source>
        <dbReference type="EMBL" id="MDC8010940.1"/>
    </source>
</evidence>
<dbReference type="EMBL" id="JAOVZO020000001">
    <property type="protein sequence ID" value="MDC8010940.1"/>
    <property type="molecule type" value="Genomic_DNA"/>
</dbReference>
<name>A0A9X3YH70_9GAMM</name>
<comment type="caution">
    <text evidence="2">The sequence shown here is derived from an EMBL/GenBank/DDBJ whole genome shotgun (WGS) entry which is preliminary data.</text>
</comment>
<dbReference type="Proteomes" id="UP001139971">
    <property type="component" value="Unassembled WGS sequence"/>
</dbReference>
<sequence>MKYLASGLVALFATSAWAHDPLPSANWCQNGLATNVASFAFAEADINAWVACVEAGNCPDPRPHAQTTPTPTCNSLKSCGNFDDDYGKAALMVVAHCDQYAEPVPGTTSVAGRPATSSPGQEFGSVAPIVYGPQFFLSTLHHARYKKSAGVQGVCAKCSPAIPVGNSPES</sequence>
<protein>
    <submittedName>
        <fullName evidence="2">Uncharacterized protein</fullName>
    </submittedName>
</protein>
<reference evidence="2" key="1">
    <citation type="submission" date="2023-02" db="EMBL/GenBank/DDBJ databases">
        <title>Tahibacter soli sp. nov. isolated from soil.</title>
        <authorList>
            <person name="Baek J.H."/>
            <person name="Lee J.K."/>
            <person name="Choi D.G."/>
            <person name="Jeon C.O."/>
        </authorList>
    </citation>
    <scope>NUCLEOTIDE SEQUENCE</scope>
    <source>
        <strain evidence="2">BL</strain>
    </source>
</reference>
<proteinExistence type="predicted"/>
<dbReference type="AlphaFoldDB" id="A0A9X3YH70"/>
<feature type="signal peptide" evidence="1">
    <location>
        <begin position="1"/>
        <end position="18"/>
    </location>
</feature>
<organism evidence="2 3">
    <name type="scientific">Tahibacter soli</name>
    <dbReference type="NCBI Taxonomy" id="2983605"/>
    <lineage>
        <taxon>Bacteria</taxon>
        <taxon>Pseudomonadati</taxon>
        <taxon>Pseudomonadota</taxon>
        <taxon>Gammaproteobacteria</taxon>
        <taxon>Lysobacterales</taxon>
        <taxon>Rhodanobacteraceae</taxon>
        <taxon>Tahibacter</taxon>
    </lineage>
</organism>
<dbReference type="RefSeq" id="WP_263544829.1">
    <property type="nucleotide sequence ID" value="NZ_JAOVZO020000001.1"/>
</dbReference>
<keyword evidence="3" id="KW-1185">Reference proteome</keyword>
<accession>A0A9X3YH70</accession>
<evidence type="ECO:0000313" key="3">
    <source>
        <dbReference type="Proteomes" id="UP001139971"/>
    </source>
</evidence>
<keyword evidence="1" id="KW-0732">Signal</keyword>
<gene>
    <name evidence="2" type="ORF">OD750_000090</name>
</gene>
<evidence type="ECO:0000256" key="1">
    <source>
        <dbReference type="SAM" id="SignalP"/>
    </source>
</evidence>
<feature type="chain" id="PRO_5040828662" evidence="1">
    <location>
        <begin position="19"/>
        <end position="170"/>
    </location>
</feature>